<dbReference type="Proteomes" id="UP000219573">
    <property type="component" value="Unassembled WGS sequence"/>
</dbReference>
<evidence type="ECO:0000256" key="3">
    <source>
        <dbReference type="PROSITE-ProRule" id="PRU00284"/>
    </source>
</evidence>
<sequence>MNKDKISNYFLKIFRINDWTIMSKYMASLFFVILLFFVSFTIILTLLLDIKAENNKVKEIGNELITISKMESLMMQKKTIVINYINDFNEQNSSGENYNNRQANLLEFNKIKTEYDGLKDKLNREVNNEKLKRLFNTIQEYDENFNEVFLKKIVPLFKENSKLNSWSVNSNLSKGFENANQNIFLLETAKEILIEDREVIAKGSKEKIKMTIITLISAIIISSVLGFVLILIISTRIKNNLKKVIKVSNEIAKGNLAVEKLNYKGKDEIGLLAKSINMMIDNLKEVIYKTLNASNNTLVTTEEISAATEENSASIEDVADVVKDFVLTSNKLAKVSTDISNLIDKSVELVGTGFQEIQDTEGKMNKIINSSQKSTSRMVELNAETEEVVKIVEVISEIAEQTNLLALNASIEAARANFITEGSSGTRRGKHGSGFAVVADEIRGLAARTKNSVGDIRSIIDRVTANTDNVVTSIQKNNLEVEAGAQSLVQAKETFNKIDSKIKLIANQIREVANLGKEIYSKSAGVSVMTEEQSATIQQISTSMDELSVMASNLNNIVERFNLD</sequence>
<dbReference type="Pfam" id="PF00672">
    <property type="entry name" value="HAMP"/>
    <property type="match status" value="1"/>
</dbReference>
<organism evidence="7 8">
    <name type="scientific">Orenia metallireducens</name>
    <dbReference type="NCBI Taxonomy" id="1413210"/>
    <lineage>
        <taxon>Bacteria</taxon>
        <taxon>Bacillati</taxon>
        <taxon>Bacillota</taxon>
        <taxon>Clostridia</taxon>
        <taxon>Halanaerobiales</taxon>
        <taxon>Halobacteroidaceae</taxon>
        <taxon>Orenia</taxon>
    </lineage>
</organism>
<dbReference type="PANTHER" id="PTHR32089:SF112">
    <property type="entry name" value="LYSOZYME-LIKE PROTEIN-RELATED"/>
    <property type="match status" value="1"/>
</dbReference>
<proteinExistence type="inferred from homology"/>
<gene>
    <name evidence="7" type="ORF">SAMN06265827_11419</name>
</gene>
<dbReference type="GO" id="GO:0016020">
    <property type="term" value="C:membrane"/>
    <property type="evidence" value="ECO:0007669"/>
    <property type="project" value="InterPro"/>
</dbReference>
<evidence type="ECO:0000313" key="8">
    <source>
        <dbReference type="Proteomes" id="UP000219573"/>
    </source>
</evidence>
<dbReference type="RefSeq" id="WP_097018019.1">
    <property type="nucleotide sequence ID" value="NZ_OBDZ01000014.1"/>
</dbReference>
<keyword evidence="4" id="KW-0472">Membrane</keyword>
<evidence type="ECO:0000256" key="2">
    <source>
        <dbReference type="ARBA" id="ARBA00029447"/>
    </source>
</evidence>
<dbReference type="EMBL" id="OBDZ01000014">
    <property type="protein sequence ID" value="SNY30638.1"/>
    <property type="molecule type" value="Genomic_DNA"/>
</dbReference>
<evidence type="ECO:0000259" key="5">
    <source>
        <dbReference type="PROSITE" id="PS50111"/>
    </source>
</evidence>
<keyword evidence="1 3" id="KW-0807">Transducer</keyword>
<dbReference type="InterPro" id="IPR004089">
    <property type="entry name" value="MCPsignal_dom"/>
</dbReference>
<keyword evidence="8" id="KW-1185">Reference proteome</keyword>
<feature type="transmembrane region" description="Helical" evidence="4">
    <location>
        <begin position="25"/>
        <end position="48"/>
    </location>
</feature>
<dbReference type="GO" id="GO:0007165">
    <property type="term" value="P:signal transduction"/>
    <property type="evidence" value="ECO:0007669"/>
    <property type="project" value="UniProtKB-KW"/>
</dbReference>
<dbReference type="SUPFAM" id="SSF58104">
    <property type="entry name" value="Methyl-accepting chemotaxis protein (MCP) signaling domain"/>
    <property type="match status" value="1"/>
</dbReference>
<dbReference type="Pfam" id="PF00015">
    <property type="entry name" value="MCPsignal"/>
    <property type="match status" value="1"/>
</dbReference>
<keyword evidence="4" id="KW-0812">Transmembrane</keyword>
<dbReference type="AlphaFoldDB" id="A0A285H4I9"/>
<dbReference type="PANTHER" id="PTHR32089">
    <property type="entry name" value="METHYL-ACCEPTING CHEMOTAXIS PROTEIN MCPB"/>
    <property type="match status" value="1"/>
</dbReference>
<feature type="domain" description="Methyl-accepting transducer" evidence="5">
    <location>
        <begin position="286"/>
        <end position="548"/>
    </location>
</feature>
<feature type="domain" description="HAMP" evidence="6">
    <location>
        <begin position="235"/>
        <end position="288"/>
    </location>
</feature>
<reference evidence="8" key="1">
    <citation type="submission" date="2017-09" db="EMBL/GenBank/DDBJ databases">
        <authorList>
            <person name="Varghese N."/>
            <person name="Submissions S."/>
        </authorList>
    </citation>
    <scope>NUCLEOTIDE SEQUENCE [LARGE SCALE GENOMIC DNA]</scope>
    <source>
        <strain evidence="8">MSL47</strain>
    </source>
</reference>
<dbReference type="SMART" id="SM00304">
    <property type="entry name" value="HAMP"/>
    <property type="match status" value="1"/>
</dbReference>
<dbReference type="CDD" id="cd06225">
    <property type="entry name" value="HAMP"/>
    <property type="match status" value="1"/>
</dbReference>
<dbReference type="Gene3D" id="1.10.287.950">
    <property type="entry name" value="Methyl-accepting chemotaxis protein"/>
    <property type="match status" value="1"/>
</dbReference>
<evidence type="ECO:0000259" key="6">
    <source>
        <dbReference type="PROSITE" id="PS50885"/>
    </source>
</evidence>
<accession>A0A285H4I9</accession>
<evidence type="ECO:0000313" key="7">
    <source>
        <dbReference type="EMBL" id="SNY30638.1"/>
    </source>
</evidence>
<evidence type="ECO:0000256" key="1">
    <source>
        <dbReference type="ARBA" id="ARBA00023224"/>
    </source>
</evidence>
<dbReference type="PROSITE" id="PS50885">
    <property type="entry name" value="HAMP"/>
    <property type="match status" value="1"/>
</dbReference>
<dbReference type="OrthoDB" id="9804712at2"/>
<name>A0A285H4I9_9FIRM</name>
<dbReference type="SMART" id="SM00283">
    <property type="entry name" value="MA"/>
    <property type="match status" value="1"/>
</dbReference>
<protein>
    <submittedName>
        <fullName evidence="7">Methyl-accepting chemotaxis protein</fullName>
    </submittedName>
</protein>
<evidence type="ECO:0000256" key="4">
    <source>
        <dbReference type="SAM" id="Phobius"/>
    </source>
</evidence>
<comment type="similarity">
    <text evidence="2">Belongs to the methyl-accepting chemotaxis (MCP) protein family.</text>
</comment>
<dbReference type="InterPro" id="IPR003660">
    <property type="entry name" value="HAMP_dom"/>
</dbReference>
<feature type="transmembrane region" description="Helical" evidence="4">
    <location>
        <begin position="212"/>
        <end position="233"/>
    </location>
</feature>
<dbReference type="PROSITE" id="PS50111">
    <property type="entry name" value="CHEMOTAXIS_TRANSDUC_2"/>
    <property type="match status" value="1"/>
</dbReference>
<dbReference type="CDD" id="cd11386">
    <property type="entry name" value="MCP_signal"/>
    <property type="match status" value="1"/>
</dbReference>
<keyword evidence="4" id="KW-1133">Transmembrane helix</keyword>
<dbReference type="Gene3D" id="6.10.340.10">
    <property type="match status" value="1"/>
</dbReference>